<reference evidence="1 2" key="1">
    <citation type="submission" date="2023-01" db="EMBL/GenBank/DDBJ databases">
        <authorList>
            <person name="Whitehead M."/>
        </authorList>
    </citation>
    <scope>NUCLEOTIDE SEQUENCE [LARGE SCALE GENOMIC DNA]</scope>
</reference>
<dbReference type="Proteomes" id="UP001160148">
    <property type="component" value="Unassembled WGS sequence"/>
</dbReference>
<proteinExistence type="predicted"/>
<evidence type="ECO:0000313" key="1">
    <source>
        <dbReference type="EMBL" id="CAI6351138.1"/>
    </source>
</evidence>
<accession>A0AAV0W5Q6</accession>
<dbReference type="EMBL" id="CARXXK010000001">
    <property type="protein sequence ID" value="CAI6351138.1"/>
    <property type="molecule type" value="Genomic_DNA"/>
</dbReference>
<dbReference type="AlphaFoldDB" id="A0AAV0W5Q6"/>
<gene>
    <name evidence="1" type="ORF">MEUPH1_LOCUS7516</name>
</gene>
<organism evidence="1 2">
    <name type="scientific">Macrosiphum euphorbiae</name>
    <name type="common">potato aphid</name>
    <dbReference type="NCBI Taxonomy" id="13131"/>
    <lineage>
        <taxon>Eukaryota</taxon>
        <taxon>Metazoa</taxon>
        <taxon>Ecdysozoa</taxon>
        <taxon>Arthropoda</taxon>
        <taxon>Hexapoda</taxon>
        <taxon>Insecta</taxon>
        <taxon>Pterygota</taxon>
        <taxon>Neoptera</taxon>
        <taxon>Paraneoptera</taxon>
        <taxon>Hemiptera</taxon>
        <taxon>Sternorrhyncha</taxon>
        <taxon>Aphidomorpha</taxon>
        <taxon>Aphidoidea</taxon>
        <taxon>Aphididae</taxon>
        <taxon>Macrosiphini</taxon>
        <taxon>Macrosiphum</taxon>
    </lineage>
</organism>
<protein>
    <submittedName>
        <fullName evidence="1">Uncharacterized protein</fullName>
    </submittedName>
</protein>
<name>A0AAV0W5Q6_9HEMI</name>
<keyword evidence="2" id="KW-1185">Reference proteome</keyword>
<sequence>MGIVCIKESTTVWLPEGRRSPRAYDKDSLVTTVEFADGRVRKVAKSIGKVWCKVATQYYKTRQYSLRYTRGLPQYCITLVSPRWTFSQLPSTQSKFSCISFSLFPSASSFSAVIL</sequence>
<evidence type="ECO:0000313" key="2">
    <source>
        <dbReference type="Proteomes" id="UP001160148"/>
    </source>
</evidence>
<comment type="caution">
    <text evidence="1">The sequence shown here is derived from an EMBL/GenBank/DDBJ whole genome shotgun (WGS) entry which is preliminary data.</text>
</comment>